<organism evidence="1 2">
    <name type="scientific">Vararia minispora EC-137</name>
    <dbReference type="NCBI Taxonomy" id="1314806"/>
    <lineage>
        <taxon>Eukaryota</taxon>
        <taxon>Fungi</taxon>
        <taxon>Dikarya</taxon>
        <taxon>Basidiomycota</taxon>
        <taxon>Agaricomycotina</taxon>
        <taxon>Agaricomycetes</taxon>
        <taxon>Russulales</taxon>
        <taxon>Lachnocladiaceae</taxon>
        <taxon>Vararia</taxon>
    </lineage>
</organism>
<sequence>MTAERKCTQPSDGWRFQVPRKVGRSSASHAMTTSMNPSYVPASAPDTREGRLEELKLERDAWASRASVLQARLLSTIDALSSASIKHEQEIADAQRMQDALHVRVSAARAALATSEAERDDMRDAVLQLVEKGALRPLALAAALIGLRPCRVALTMLVPVEICNDYSCWPHASILLSSLAHPASPPPTSSTPLAPPPEAFRVYAASVITALRAESDRERSACMQTRKELGARITVLEAMIAQRELELERAAACTFCHRVAAPGLMDPSCPRLSRDDAIRLLGQSAARNRSLSAENEGLALRADTSPHHSLLPCLLRRHDSELKSVPHRDAPPPARSFDDVLLYEVECIRLRSALAAAEREIVRLRAAAGADIVMSSVGLPQHDTHWGQRDLIERSPQPSQPPPRNYDPFSDGQSERSMDLASPLQPSGALRRASSSPLVPLLPSPILSSPALPVFSIDPEADTAELIRVRGALDAAEARLRTQDAELLVLREGLQTVADARRGTA</sequence>
<dbReference type="EMBL" id="MU273714">
    <property type="protein sequence ID" value="KAI0028892.1"/>
    <property type="molecule type" value="Genomic_DNA"/>
</dbReference>
<evidence type="ECO:0000313" key="2">
    <source>
        <dbReference type="Proteomes" id="UP000814128"/>
    </source>
</evidence>
<reference evidence="1" key="1">
    <citation type="submission" date="2021-02" db="EMBL/GenBank/DDBJ databases">
        <authorList>
            <consortium name="DOE Joint Genome Institute"/>
            <person name="Ahrendt S."/>
            <person name="Looney B.P."/>
            <person name="Miyauchi S."/>
            <person name="Morin E."/>
            <person name="Drula E."/>
            <person name="Courty P.E."/>
            <person name="Chicoki N."/>
            <person name="Fauchery L."/>
            <person name="Kohler A."/>
            <person name="Kuo A."/>
            <person name="Labutti K."/>
            <person name="Pangilinan J."/>
            <person name="Lipzen A."/>
            <person name="Riley R."/>
            <person name="Andreopoulos W."/>
            <person name="He G."/>
            <person name="Johnson J."/>
            <person name="Barry K.W."/>
            <person name="Grigoriev I.V."/>
            <person name="Nagy L."/>
            <person name="Hibbett D."/>
            <person name="Henrissat B."/>
            <person name="Matheny P.B."/>
            <person name="Labbe J."/>
            <person name="Martin F."/>
        </authorList>
    </citation>
    <scope>NUCLEOTIDE SEQUENCE</scope>
    <source>
        <strain evidence="1">EC-137</strain>
    </source>
</reference>
<dbReference type="Proteomes" id="UP000814128">
    <property type="component" value="Unassembled WGS sequence"/>
</dbReference>
<proteinExistence type="predicted"/>
<name>A0ACB8QB18_9AGAM</name>
<protein>
    <submittedName>
        <fullName evidence="1">Uncharacterized protein</fullName>
    </submittedName>
</protein>
<gene>
    <name evidence="1" type="ORF">K488DRAFT_73397</name>
</gene>
<comment type="caution">
    <text evidence="1">The sequence shown here is derived from an EMBL/GenBank/DDBJ whole genome shotgun (WGS) entry which is preliminary data.</text>
</comment>
<evidence type="ECO:0000313" key="1">
    <source>
        <dbReference type="EMBL" id="KAI0028892.1"/>
    </source>
</evidence>
<reference evidence="1" key="2">
    <citation type="journal article" date="2022" name="New Phytol.">
        <title>Evolutionary transition to the ectomycorrhizal habit in the genomes of a hyperdiverse lineage of mushroom-forming fungi.</title>
        <authorList>
            <person name="Looney B."/>
            <person name="Miyauchi S."/>
            <person name="Morin E."/>
            <person name="Drula E."/>
            <person name="Courty P.E."/>
            <person name="Kohler A."/>
            <person name="Kuo A."/>
            <person name="LaButti K."/>
            <person name="Pangilinan J."/>
            <person name="Lipzen A."/>
            <person name="Riley R."/>
            <person name="Andreopoulos W."/>
            <person name="He G."/>
            <person name="Johnson J."/>
            <person name="Nolan M."/>
            <person name="Tritt A."/>
            <person name="Barry K.W."/>
            <person name="Grigoriev I.V."/>
            <person name="Nagy L.G."/>
            <person name="Hibbett D."/>
            <person name="Henrissat B."/>
            <person name="Matheny P.B."/>
            <person name="Labbe J."/>
            <person name="Martin F.M."/>
        </authorList>
    </citation>
    <scope>NUCLEOTIDE SEQUENCE</scope>
    <source>
        <strain evidence="1">EC-137</strain>
    </source>
</reference>
<keyword evidence="2" id="KW-1185">Reference proteome</keyword>
<accession>A0ACB8QB18</accession>